<evidence type="ECO:0000313" key="3">
    <source>
        <dbReference type="EMBL" id="GGH85633.1"/>
    </source>
</evidence>
<accession>A0A8J2ZXQ3</accession>
<dbReference type="RefSeq" id="WP_188498343.1">
    <property type="nucleotide sequence ID" value="NZ_BMFV01000027.1"/>
</dbReference>
<evidence type="ECO:0000259" key="2">
    <source>
        <dbReference type="Pfam" id="PF13786"/>
    </source>
</evidence>
<feature type="transmembrane region" description="Helical" evidence="1">
    <location>
        <begin position="47"/>
        <end position="66"/>
    </location>
</feature>
<keyword evidence="1" id="KW-1133">Transmembrane helix</keyword>
<keyword evidence="1" id="KW-0812">Transmembrane</keyword>
<keyword evidence="4" id="KW-1185">Reference proteome</keyword>
<proteinExistence type="predicted"/>
<feature type="domain" description="DUF4179" evidence="2">
    <location>
        <begin position="55"/>
        <end position="140"/>
    </location>
</feature>
<dbReference type="Gene3D" id="2.60.40.1630">
    <property type="entry name" value="bacillus anthracis domain"/>
    <property type="match status" value="1"/>
</dbReference>
<reference evidence="3" key="2">
    <citation type="submission" date="2020-09" db="EMBL/GenBank/DDBJ databases">
        <authorList>
            <person name="Sun Q."/>
            <person name="Zhou Y."/>
        </authorList>
    </citation>
    <scope>NUCLEOTIDE SEQUENCE</scope>
    <source>
        <strain evidence="3">CGMCC 1.12777</strain>
    </source>
</reference>
<dbReference type="Pfam" id="PF13786">
    <property type="entry name" value="DUF4179"/>
    <property type="match status" value="1"/>
</dbReference>
<reference evidence="3" key="1">
    <citation type="journal article" date="2014" name="Int. J. Syst. Evol. Microbiol.">
        <title>Complete genome sequence of Corynebacterium casei LMG S-19264T (=DSM 44701T), isolated from a smear-ripened cheese.</title>
        <authorList>
            <consortium name="US DOE Joint Genome Institute (JGI-PGF)"/>
            <person name="Walter F."/>
            <person name="Albersmeier A."/>
            <person name="Kalinowski J."/>
            <person name="Ruckert C."/>
        </authorList>
    </citation>
    <scope>NUCLEOTIDE SEQUENCE</scope>
    <source>
        <strain evidence="3">CGMCC 1.12777</strain>
    </source>
</reference>
<comment type="caution">
    <text evidence="3">The sequence shown here is derived from an EMBL/GenBank/DDBJ whole genome shotgun (WGS) entry which is preliminary data.</text>
</comment>
<evidence type="ECO:0000256" key="1">
    <source>
        <dbReference type="SAM" id="Phobius"/>
    </source>
</evidence>
<evidence type="ECO:0000313" key="4">
    <source>
        <dbReference type="Proteomes" id="UP000656813"/>
    </source>
</evidence>
<name>A0A8J2ZXQ3_9BACL</name>
<organism evidence="3 4">
    <name type="scientific">Pullulanibacillus pueri</name>
    <dbReference type="NCBI Taxonomy" id="1437324"/>
    <lineage>
        <taxon>Bacteria</taxon>
        <taxon>Bacillati</taxon>
        <taxon>Bacillota</taxon>
        <taxon>Bacilli</taxon>
        <taxon>Bacillales</taxon>
        <taxon>Sporolactobacillaceae</taxon>
        <taxon>Pullulanibacillus</taxon>
    </lineage>
</organism>
<sequence>MRNRGGGKKQWREAEIFWKEIDIPPAAHHRIKEGVQSAARARKHWNAFKFCGLSLTAIVLTLILLVNVSSSFNRMTANVPILSDVVELLKFAKNDEGLESAIKEGDVQAIHTKDTHNGVTLEITHAVADQHRVVLFYTLSTEKRYKFLGLENIQLLNANHEALPAANESSGPQPVVKGKVKGKLQFDLDKGGNISSPLILSAKVNSSNQASDIDINTSNQKNSTLSHAQEKAHDYFGVPVKSVEGIWEIRIPLDMTKVNAKQMYSINKWETIGGQRLYFKDAIFYPTGAEVHLEASPNNSKTILNFFDVKLFDGNRAVNMEHYFEDNEEVTLFFEKSSFDKLKAPKLVVKKLEAIEKKDSHIVVNVKKKTLVKAPLGVSLNRIENVKNSIKITFKMDRALKEKSEGEMIGLLSGSFTDSTGKEYSAGDDTGDLIETTSNTVSITIKKHDYKGPLSFEIADYPSYIQGNIKIPLNK</sequence>
<gene>
    <name evidence="3" type="ORF">GCM10007096_31480</name>
</gene>
<keyword evidence="1" id="KW-0472">Membrane</keyword>
<dbReference type="Proteomes" id="UP000656813">
    <property type="component" value="Unassembled WGS sequence"/>
</dbReference>
<dbReference type="AlphaFoldDB" id="A0A8J2ZXQ3"/>
<dbReference type="EMBL" id="BMFV01000027">
    <property type="protein sequence ID" value="GGH85633.1"/>
    <property type="molecule type" value="Genomic_DNA"/>
</dbReference>
<dbReference type="InterPro" id="IPR025436">
    <property type="entry name" value="DUF4179"/>
</dbReference>
<protein>
    <recommendedName>
        <fullName evidence="2">DUF4179 domain-containing protein</fullName>
    </recommendedName>
</protein>